<feature type="domain" description="GspL periplasmic" evidence="11">
    <location>
        <begin position="263"/>
        <end position="396"/>
    </location>
</feature>
<keyword evidence="3" id="KW-0813">Transport</keyword>
<sequence>MSLLVIPLVARPHLGSQAAGEASLRPPAEFDYVLSRDGGQSVSEGRAAPALLPRADEVVAIVPADDLAWHRITLPKAPPAKLRAAIIGLIEEALLDDPEDVHCAVQPGAQPGQQAWVATTQRTWLRAQLEALESAGVLVDRLVPQAEPADPPRGHFLHDADTEAQRGLRLLLARPDGVLALRPSGSLPRAWLPPLDAALWTAEPAAAEAAEQWLGQPVQVVSRAEKALRAAQSAWNLRQFDFALRHRGVRALRDLWRQFASPVWRPARWALATLAVVHLVGLNLWAWQQRQAVAERQREQVRLLQAAFPQVRAVLDAPTQMRRELDQLRLAAGKPGDTDLEPLLQAAASAWPTQRRLEGLRFESGSLTLAATGWPEEEIQAFRDRLAAGGWQVEREGSRLTLRRAAPQAGVTGAAPSRTAAGGAA</sequence>
<evidence type="ECO:0000256" key="8">
    <source>
        <dbReference type="ARBA" id="ARBA00022989"/>
    </source>
</evidence>
<comment type="subcellular location">
    <subcellularLocation>
        <location evidence="1">Cell inner membrane</location>
        <topology evidence="1">Single-pass membrane protein</topology>
    </subcellularLocation>
</comment>
<feature type="domain" description="GspL cytoplasmic actin-ATPase-like" evidence="10">
    <location>
        <begin position="41"/>
        <end position="146"/>
    </location>
</feature>
<keyword evidence="7" id="KW-0653">Protein transport</keyword>
<organism evidence="12 13">
    <name type="scientific">Caldimonas aquatica</name>
    <dbReference type="NCBI Taxonomy" id="376175"/>
    <lineage>
        <taxon>Bacteria</taxon>
        <taxon>Pseudomonadati</taxon>
        <taxon>Pseudomonadota</taxon>
        <taxon>Betaproteobacteria</taxon>
        <taxon>Burkholderiales</taxon>
        <taxon>Sphaerotilaceae</taxon>
        <taxon>Caldimonas</taxon>
    </lineage>
</organism>
<dbReference type="Pfam" id="PF05134">
    <property type="entry name" value="T2SSL"/>
    <property type="match status" value="1"/>
</dbReference>
<dbReference type="Pfam" id="PF12693">
    <property type="entry name" value="GspL_C"/>
    <property type="match status" value="1"/>
</dbReference>
<evidence type="ECO:0000259" key="10">
    <source>
        <dbReference type="Pfam" id="PF05134"/>
    </source>
</evidence>
<gene>
    <name evidence="12" type="primary">gspL</name>
    <name evidence="12" type="ORF">OMP39_13110</name>
</gene>
<accession>A0ABY6MRG0</accession>
<keyword evidence="4" id="KW-1003">Cell membrane</keyword>
<dbReference type="Gene3D" id="3.30.420.380">
    <property type="match status" value="1"/>
</dbReference>
<dbReference type="InterPro" id="IPR007812">
    <property type="entry name" value="T2SS_protein-GspL"/>
</dbReference>
<evidence type="ECO:0000256" key="1">
    <source>
        <dbReference type="ARBA" id="ARBA00004377"/>
    </source>
</evidence>
<dbReference type="EMBL" id="CP110257">
    <property type="protein sequence ID" value="UZD54584.1"/>
    <property type="molecule type" value="Genomic_DNA"/>
</dbReference>
<evidence type="ECO:0000313" key="13">
    <source>
        <dbReference type="Proteomes" id="UP001163266"/>
    </source>
</evidence>
<evidence type="ECO:0000256" key="4">
    <source>
        <dbReference type="ARBA" id="ARBA00022475"/>
    </source>
</evidence>
<keyword evidence="8" id="KW-1133">Transmembrane helix</keyword>
<keyword evidence="9" id="KW-0472">Membrane</keyword>
<keyword evidence="5" id="KW-0997">Cell inner membrane</keyword>
<evidence type="ECO:0000256" key="5">
    <source>
        <dbReference type="ARBA" id="ARBA00022519"/>
    </source>
</evidence>
<evidence type="ECO:0000259" key="11">
    <source>
        <dbReference type="Pfam" id="PF12693"/>
    </source>
</evidence>
<evidence type="ECO:0000256" key="7">
    <source>
        <dbReference type="ARBA" id="ARBA00022927"/>
    </source>
</evidence>
<comment type="similarity">
    <text evidence="2">Belongs to the GSP L family.</text>
</comment>
<dbReference type="InterPro" id="IPR024230">
    <property type="entry name" value="GspL_cyto_dom"/>
</dbReference>
<evidence type="ECO:0000256" key="3">
    <source>
        <dbReference type="ARBA" id="ARBA00022448"/>
    </source>
</evidence>
<evidence type="ECO:0000256" key="2">
    <source>
        <dbReference type="ARBA" id="ARBA00005318"/>
    </source>
</evidence>
<dbReference type="RefSeq" id="WP_264892171.1">
    <property type="nucleotide sequence ID" value="NZ_CP110257.1"/>
</dbReference>
<evidence type="ECO:0000313" key="12">
    <source>
        <dbReference type="EMBL" id="UZD54584.1"/>
    </source>
</evidence>
<dbReference type="InterPro" id="IPR025691">
    <property type="entry name" value="GspL_pp_dom"/>
</dbReference>
<evidence type="ECO:0000256" key="9">
    <source>
        <dbReference type="ARBA" id="ARBA00023136"/>
    </source>
</evidence>
<reference evidence="12" key="1">
    <citation type="submission" date="2022-10" db="EMBL/GenBank/DDBJ databases">
        <title>Complete genome sequence of Schlegelella aquatica LMG 23380.</title>
        <authorList>
            <person name="Musilova J."/>
            <person name="Kourilova X."/>
            <person name="Bezdicek M."/>
            <person name="Hermankova K."/>
            <person name="Obruca S."/>
            <person name="Sedlar K."/>
        </authorList>
    </citation>
    <scope>NUCLEOTIDE SEQUENCE</scope>
    <source>
        <strain evidence="12">LMG 23380</strain>
    </source>
</reference>
<dbReference type="NCBIfam" id="TIGR01709">
    <property type="entry name" value="typeII_sec_gspL"/>
    <property type="match status" value="1"/>
</dbReference>
<protein>
    <submittedName>
        <fullName evidence="12">Type II secretion system protein GspL</fullName>
    </submittedName>
</protein>
<dbReference type="SUPFAM" id="SSF53067">
    <property type="entry name" value="Actin-like ATPase domain"/>
    <property type="match status" value="1"/>
</dbReference>
<dbReference type="Proteomes" id="UP001163266">
    <property type="component" value="Chromosome"/>
</dbReference>
<evidence type="ECO:0000256" key="6">
    <source>
        <dbReference type="ARBA" id="ARBA00022692"/>
    </source>
</evidence>
<keyword evidence="13" id="KW-1185">Reference proteome</keyword>
<name>A0ABY6MRG0_9BURK</name>
<dbReference type="InterPro" id="IPR043129">
    <property type="entry name" value="ATPase_NBD"/>
</dbReference>
<keyword evidence="6" id="KW-0812">Transmembrane</keyword>
<proteinExistence type="inferred from homology"/>